<feature type="domain" description="SSD" evidence="7">
    <location>
        <begin position="251"/>
        <end position="413"/>
    </location>
</feature>
<evidence type="ECO:0000256" key="6">
    <source>
        <dbReference type="SAM" id="Phobius"/>
    </source>
</evidence>
<feature type="transmembrane region" description="Helical" evidence="6">
    <location>
        <begin position="747"/>
        <end position="765"/>
    </location>
</feature>
<dbReference type="PROSITE" id="PS50156">
    <property type="entry name" value="SSD"/>
    <property type="match status" value="2"/>
</dbReference>
<feature type="transmembrane region" description="Helical" evidence="6">
    <location>
        <begin position="286"/>
        <end position="306"/>
    </location>
</feature>
<dbReference type="PANTHER" id="PTHR33406:SF12">
    <property type="entry name" value="BLR2997 PROTEIN"/>
    <property type="match status" value="1"/>
</dbReference>
<dbReference type="InterPro" id="IPR000731">
    <property type="entry name" value="SSD"/>
</dbReference>
<keyword evidence="9" id="KW-1185">Reference proteome</keyword>
<dbReference type="PRINTS" id="PR00702">
    <property type="entry name" value="ACRIFLAVINRP"/>
</dbReference>
<evidence type="ECO:0000259" key="7">
    <source>
        <dbReference type="PROSITE" id="PS50156"/>
    </source>
</evidence>
<dbReference type="InterPro" id="IPR050545">
    <property type="entry name" value="Mycobact_MmpL"/>
</dbReference>
<feature type="transmembrane region" description="Helical" evidence="6">
    <location>
        <begin position="819"/>
        <end position="840"/>
    </location>
</feature>
<feature type="domain" description="SSD" evidence="7">
    <location>
        <begin position="719"/>
        <end position="846"/>
    </location>
</feature>
<dbReference type="InterPro" id="IPR004869">
    <property type="entry name" value="MMPL_dom"/>
</dbReference>
<feature type="transmembrane region" description="Helical" evidence="6">
    <location>
        <begin position="363"/>
        <end position="382"/>
    </location>
</feature>
<evidence type="ECO:0000256" key="3">
    <source>
        <dbReference type="ARBA" id="ARBA00022692"/>
    </source>
</evidence>
<dbReference type="SUPFAM" id="SSF82866">
    <property type="entry name" value="Multidrug efflux transporter AcrB transmembrane domain"/>
    <property type="match status" value="2"/>
</dbReference>
<dbReference type="RefSeq" id="WP_290265400.1">
    <property type="nucleotide sequence ID" value="NZ_JAUFQG010000006.1"/>
</dbReference>
<accession>A0ABV8V3R2</accession>
<evidence type="ECO:0000256" key="2">
    <source>
        <dbReference type="ARBA" id="ARBA00022475"/>
    </source>
</evidence>
<evidence type="ECO:0000256" key="5">
    <source>
        <dbReference type="ARBA" id="ARBA00023136"/>
    </source>
</evidence>
<feature type="transmembrane region" description="Helical" evidence="6">
    <location>
        <begin position="717"/>
        <end position="741"/>
    </location>
</feature>
<dbReference type="EMBL" id="JBHSCX010000007">
    <property type="protein sequence ID" value="MFC4362551.1"/>
    <property type="molecule type" value="Genomic_DNA"/>
</dbReference>
<keyword evidence="3 6" id="KW-0812">Transmembrane</keyword>
<comment type="subcellular location">
    <subcellularLocation>
        <location evidence="1">Cell membrane</location>
        <topology evidence="1">Multi-pass membrane protein</topology>
    </subcellularLocation>
</comment>
<organism evidence="8 9">
    <name type="scientific">Simiduia curdlanivorans</name>
    <dbReference type="NCBI Taxonomy" id="1492769"/>
    <lineage>
        <taxon>Bacteria</taxon>
        <taxon>Pseudomonadati</taxon>
        <taxon>Pseudomonadota</taxon>
        <taxon>Gammaproteobacteria</taxon>
        <taxon>Cellvibrionales</taxon>
        <taxon>Cellvibrionaceae</taxon>
        <taxon>Simiduia</taxon>
    </lineage>
</organism>
<evidence type="ECO:0000313" key="8">
    <source>
        <dbReference type="EMBL" id="MFC4362551.1"/>
    </source>
</evidence>
<feature type="transmembrane region" description="Helical" evidence="6">
    <location>
        <begin position="691"/>
        <end position="710"/>
    </location>
</feature>
<proteinExistence type="predicted"/>
<dbReference type="InterPro" id="IPR001036">
    <property type="entry name" value="Acrflvin-R"/>
</dbReference>
<keyword evidence="4 6" id="KW-1133">Transmembrane helix</keyword>
<keyword evidence="2" id="KW-1003">Cell membrane</keyword>
<evidence type="ECO:0000256" key="4">
    <source>
        <dbReference type="ARBA" id="ARBA00022989"/>
    </source>
</evidence>
<dbReference type="Proteomes" id="UP001595840">
    <property type="component" value="Unassembled WGS sequence"/>
</dbReference>
<evidence type="ECO:0000313" key="9">
    <source>
        <dbReference type="Proteomes" id="UP001595840"/>
    </source>
</evidence>
<comment type="caution">
    <text evidence="8">The sequence shown here is derived from an EMBL/GenBank/DDBJ whole genome shotgun (WGS) entry which is preliminary data.</text>
</comment>
<protein>
    <submittedName>
        <fullName evidence="8">RND family transporter</fullName>
    </submittedName>
</protein>
<feature type="transmembrane region" description="Helical" evidence="6">
    <location>
        <begin position="388"/>
        <end position="414"/>
    </location>
</feature>
<evidence type="ECO:0000256" key="1">
    <source>
        <dbReference type="ARBA" id="ARBA00004651"/>
    </source>
</evidence>
<feature type="transmembrane region" description="Helical" evidence="6">
    <location>
        <begin position="795"/>
        <end position="813"/>
    </location>
</feature>
<sequence length="860" mass="94331">MTQILYRFYRRLVIGSPALALALVALVLVTFSLGLPNFKLDASADSLTLENDAAVDYFREVSKRYQSGDFLVVTFKPEQDLFSDQALTLLQSLQADLAEVEGVIGINSILTVPLLYSPLITMSDLNEPKNLLSTGVDRAAAKREFLESPIYRDMLLGPDGQTTALLLNLAVDETYIALVRERDGLRARAKTTRLTAQEKAQLEAISAEFLAYRTAAAEAATARVDAVRAIVAGYKDRAQIYLGGVTMITADMISFIKSDLVVFGAAILVFILVLMTVIFRHWVLVLLPVLTAVSSVVMVLGWLSWIDWRLTVISSNFVALLLIIGLAITIHLVVRYRELVVAQPEWDQAQLVQETVQFMYKPVVYTALTTMVAFASLVVSNIRPVMDFGWMMVIGLTVAVVLSFIIIPAGLMLVQPAALRPKGDSDGSSAITLRFSRFTERFGGTVLILSLVIAAMSALGISQLKVENRFIDYFRPSTEIYQGMTVIDDSLGGTVSLDILLDGLPESVELNSSNDDPFNEVDAFDVQDPFDAPEPMLEADPFGEVDPFSEQNPAAAPRESYWFTSAGLAQIEFLHDYLESLPEVGKVQSLATAYKVARDVNGAPLNDFELAVLRQSLPDSIRDLLVAPYLSVENNQARISLRVKENDPNLQRAALVEKIRDYATQNDLGFKPEQVSFSGVLVLYNNMLQSLFHSQIVTLGVVFLGIALMMSLLFRNLLLALIGILPNILAASVVLGVMGLANIPLDMMTITIAAIVVGIGVDDTIHYIHRFRREFEIDRQYLPAMHRAHASIGRAMFYTSVIITLGFSILALSNFIPSVYFGLLTALAMLAAILAALTLLPQLILMFKPFGPAAAGPAPD</sequence>
<gene>
    <name evidence="8" type="ORF">ACFOX3_09560</name>
</gene>
<keyword evidence="5 6" id="KW-0472">Membrane</keyword>
<dbReference type="PANTHER" id="PTHR33406">
    <property type="entry name" value="MEMBRANE PROTEIN MJ1562-RELATED"/>
    <property type="match status" value="1"/>
</dbReference>
<feature type="transmembrane region" description="Helical" evidence="6">
    <location>
        <begin position="260"/>
        <end position="279"/>
    </location>
</feature>
<reference evidence="9" key="1">
    <citation type="journal article" date="2019" name="Int. J. Syst. Evol. Microbiol.">
        <title>The Global Catalogue of Microorganisms (GCM) 10K type strain sequencing project: providing services to taxonomists for standard genome sequencing and annotation.</title>
        <authorList>
            <consortium name="The Broad Institute Genomics Platform"/>
            <consortium name="The Broad Institute Genome Sequencing Center for Infectious Disease"/>
            <person name="Wu L."/>
            <person name="Ma J."/>
        </authorList>
    </citation>
    <scope>NUCLEOTIDE SEQUENCE [LARGE SCALE GENOMIC DNA]</scope>
    <source>
        <strain evidence="9">CECT 8570</strain>
    </source>
</reference>
<feature type="transmembrane region" description="Helical" evidence="6">
    <location>
        <begin position="442"/>
        <end position="461"/>
    </location>
</feature>
<dbReference type="Pfam" id="PF03176">
    <property type="entry name" value="MMPL"/>
    <property type="match status" value="2"/>
</dbReference>
<dbReference type="Gene3D" id="1.20.1640.10">
    <property type="entry name" value="Multidrug efflux transporter AcrB transmembrane domain"/>
    <property type="match status" value="2"/>
</dbReference>
<feature type="transmembrane region" description="Helical" evidence="6">
    <location>
        <begin position="312"/>
        <end position="334"/>
    </location>
</feature>
<name>A0ABV8V3R2_9GAMM</name>